<reference evidence="4 5" key="1">
    <citation type="journal article" date="2018" name="Nat. Ecol. Evol.">
        <title>Shark genomes provide insights into elasmobranch evolution and the origin of vertebrates.</title>
        <authorList>
            <person name="Hara Y"/>
            <person name="Yamaguchi K"/>
            <person name="Onimaru K"/>
            <person name="Kadota M"/>
            <person name="Koyanagi M"/>
            <person name="Keeley SD"/>
            <person name="Tatsumi K"/>
            <person name="Tanaka K"/>
            <person name="Motone F"/>
            <person name="Kageyama Y"/>
            <person name="Nozu R"/>
            <person name="Adachi N"/>
            <person name="Nishimura O"/>
            <person name="Nakagawa R"/>
            <person name="Tanegashima C"/>
            <person name="Kiyatake I"/>
            <person name="Matsumoto R"/>
            <person name="Murakumo K"/>
            <person name="Nishida K"/>
            <person name="Terakita A"/>
            <person name="Kuratani S"/>
            <person name="Sato K"/>
            <person name="Hyodo S Kuraku.S."/>
        </authorList>
    </citation>
    <scope>NUCLEOTIDE SEQUENCE [LARGE SCALE GENOMIC DNA]</scope>
</reference>
<name>A0A401Q181_SCYTO</name>
<keyword evidence="1" id="KW-0677">Repeat</keyword>
<dbReference type="EMBL" id="BFAA01013283">
    <property type="protein sequence ID" value="GCB79157.1"/>
    <property type="molecule type" value="Genomic_DNA"/>
</dbReference>
<dbReference type="SMART" id="SM00150">
    <property type="entry name" value="SPEC"/>
    <property type="match status" value="4"/>
</dbReference>
<dbReference type="Gene3D" id="1.20.58.60">
    <property type="match status" value="3"/>
</dbReference>
<proteinExistence type="predicted"/>
<evidence type="ECO:0000313" key="4">
    <source>
        <dbReference type="EMBL" id="GCB79157.1"/>
    </source>
</evidence>
<dbReference type="SUPFAM" id="SSF46966">
    <property type="entry name" value="Spectrin repeat"/>
    <property type="match status" value="3"/>
</dbReference>
<keyword evidence="5" id="KW-1185">Reference proteome</keyword>
<keyword evidence="2" id="KW-0009">Actin-binding</keyword>
<protein>
    <recommendedName>
        <fullName evidence="3">Calponin-homology (CH) domain-containing protein</fullName>
    </recommendedName>
</protein>
<accession>A0A401Q181</accession>
<dbReference type="PANTHER" id="PTHR11915">
    <property type="entry name" value="SPECTRIN/FILAMIN RELATED CYTOSKELETAL PROTEIN"/>
    <property type="match status" value="1"/>
</dbReference>
<dbReference type="InterPro" id="IPR001589">
    <property type="entry name" value="Actinin_actin-bd_CS"/>
</dbReference>
<dbReference type="InterPro" id="IPR036872">
    <property type="entry name" value="CH_dom_sf"/>
</dbReference>
<feature type="non-terminal residue" evidence="4">
    <location>
        <position position="600"/>
    </location>
</feature>
<evidence type="ECO:0000259" key="3">
    <source>
        <dbReference type="PROSITE" id="PS50021"/>
    </source>
</evidence>
<evidence type="ECO:0000313" key="5">
    <source>
        <dbReference type="Proteomes" id="UP000288216"/>
    </source>
</evidence>
<dbReference type="Proteomes" id="UP000288216">
    <property type="component" value="Unassembled WGS sequence"/>
</dbReference>
<dbReference type="InterPro" id="IPR018159">
    <property type="entry name" value="Spectrin/alpha-actinin"/>
</dbReference>
<comment type="caution">
    <text evidence="4">The sequence shown here is derived from an EMBL/GenBank/DDBJ whole genome shotgun (WGS) entry which is preliminary data.</text>
</comment>
<dbReference type="AlphaFoldDB" id="A0A401Q181"/>
<dbReference type="CDD" id="cd00176">
    <property type="entry name" value="SPEC"/>
    <property type="match status" value="2"/>
</dbReference>
<dbReference type="OMA" id="HETICLD"/>
<dbReference type="InterPro" id="IPR002017">
    <property type="entry name" value="Spectrin_repeat"/>
</dbReference>
<dbReference type="Pfam" id="PF00435">
    <property type="entry name" value="Spectrin"/>
    <property type="match status" value="4"/>
</dbReference>
<dbReference type="GO" id="GO:0003779">
    <property type="term" value="F:actin binding"/>
    <property type="evidence" value="ECO:0007669"/>
    <property type="project" value="UniProtKB-KW"/>
</dbReference>
<dbReference type="PROSITE" id="PS00019">
    <property type="entry name" value="ACTININ_1"/>
    <property type="match status" value="1"/>
</dbReference>
<dbReference type="SUPFAM" id="SSF47576">
    <property type="entry name" value="Calponin-homology domain, CH-domain"/>
    <property type="match status" value="1"/>
</dbReference>
<dbReference type="STRING" id="75743.A0A401Q181"/>
<dbReference type="FunFam" id="1.20.58.60:FF:000172">
    <property type="entry name" value="Spectrin beta chain"/>
    <property type="match status" value="1"/>
</dbReference>
<dbReference type="InterPro" id="IPR001715">
    <property type="entry name" value="CH_dom"/>
</dbReference>
<sequence>MEIPSFPHLPLTSDVDTMSSTATDLDNMDVQRQYKLSSRWENSDTQWEEEHSTSKLFESSRIKALADERDAVQKKTFTKWMNSHLARVLCRVTDMYVDLRDGCALTKLLEVLSGEQLVLDKTLEIGQIIARYETLASALLEWIEQTIALISNQRFANSLTGVQQQLQAFTAYCTVEKPLKFEEKGNLEVLLFTIQSKLRANNQKLYLPHEGKLISDINRAWERLERAEHEREVALRNELIRQEKLEQLAHRFDHKAAMRETWLNENHRLISQVICNRVHHVNSCLEELHRLALCRRTELDGSRCLWAFFQEMEEVESWIHEKDQVISSANCGKDLNSATILLSKHKNLMGELVVHFSLLTQTITKGEQILAQKHFGTGNIQERILEVRVQWKTLDELAVLRQQRLQEALSFFQFKADTDDLEMWLQDAYRIVSSDDFGHDEYSTQSLAKKHRGLLEDIGQHRQLVQGLRSQAMSLAPEYLELDEVQSRVSEVEALYSEVKEVAGLRRQWLQDALAVYRMFSEVNACEHWIDEKEQWLNSMDIPDTLEDLELVQQRFESLDQEMNSMLVRVVEVNELVQQLVENGHPSATEVQGCQDHLNS</sequence>
<gene>
    <name evidence="4" type="ORF">scyTo_0018713</name>
</gene>
<organism evidence="4 5">
    <name type="scientific">Scyliorhinus torazame</name>
    <name type="common">Cloudy catshark</name>
    <name type="synonym">Catulus torazame</name>
    <dbReference type="NCBI Taxonomy" id="75743"/>
    <lineage>
        <taxon>Eukaryota</taxon>
        <taxon>Metazoa</taxon>
        <taxon>Chordata</taxon>
        <taxon>Craniata</taxon>
        <taxon>Vertebrata</taxon>
        <taxon>Chondrichthyes</taxon>
        <taxon>Elasmobranchii</taxon>
        <taxon>Galeomorphii</taxon>
        <taxon>Galeoidea</taxon>
        <taxon>Carcharhiniformes</taxon>
        <taxon>Scyliorhinidae</taxon>
        <taxon>Scyliorhinus</taxon>
    </lineage>
</organism>
<evidence type="ECO:0000256" key="2">
    <source>
        <dbReference type="ARBA" id="ARBA00023203"/>
    </source>
</evidence>
<dbReference type="OrthoDB" id="5865767at2759"/>
<feature type="domain" description="Calponin-homology (CH)" evidence="3">
    <location>
        <begin position="71"/>
        <end position="174"/>
    </location>
</feature>
<dbReference type="Pfam" id="PF00307">
    <property type="entry name" value="CH"/>
    <property type="match status" value="1"/>
</dbReference>
<dbReference type="PROSITE" id="PS50021">
    <property type="entry name" value="CH"/>
    <property type="match status" value="1"/>
</dbReference>
<evidence type="ECO:0000256" key="1">
    <source>
        <dbReference type="ARBA" id="ARBA00022737"/>
    </source>
</evidence>